<evidence type="ECO:0000256" key="4">
    <source>
        <dbReference type="ARBA" id="ARBA00022692"/>
    </source>
</evidence>
<accession>A0A1G4J741</accession>
<dbReference type="EMBL" id="LT598482">
    <property type="protein sequence ID" value="SCU85671.1"/>
    <property type="molecule type" value="Genomic_DNA"/>
</dbReference>
<evidence type="ECO:0000256" key="6">
    <source>
        <dbReference type="ARBA" id="ARBA00022824"/>
    </source>
</evidence>
<evidence type="ECO:0000256" key="2">
    <source>
        <dbReference type="ARBA" id="ARBA00008203"/>
    </source>
</evidence>
<evidence type="ECO:0000256" key="9">
    <source>
        <dbReference type="ARBA" id="ARBA00023316"/>
    </source>
</evidence>
<dbReference type="GO" id="GO:0071555">
    <property type="term" value="P:cell wall organization"/>
    <property type="evidence" value="ECO:0007669"/>
    <property type="project" value="UniProtKB-KW"/>
</dbReference>
<evidence type="ECO:0000256" key="5">
    <source>
        <dbReference type="ARBA" id="ARBA00022729"/>
    </source>
</evidence>
<keyword evidence="9" id="KW-0961">Cell wall biogenesis/degradation</keyword>
<dbReference type="GO" id="GO:0006078">
    <property type="term" value="P:(1-&gt;6)-beta-D-glucan biosynthetic process"/>
    <property type="evidence" value="ECO:0007669"/>
    <property type="project" value="TreeGrafter"/>
</dbReference>
<dbReference type="Proteomes" id="UP000191144">
    <property type="component" value="Chromosome D"/>
</dbReference>
<comment type="subcellular location">
    <subcellularLocation>
        <location evidence="1">Endoplasmic reticulum membrane</location>
        <topology evidence="1">Single-pass type I membrane protein</topology>
    </subcellularLocation>
</comment>
<comment type="similarity">
    <text evidence="2">Belongs to the BIG1 family.</text>
</comment>
<evidence type="ECO:0000313" key="11">
    <source>
        <dbReference type="EMBL" id="SCU85671.1"/>
    </source>
</evidence>
<dbReference type="GO" id="GO:0005789">
    <property type="term" value="C:endoplasmic reticulum membrane"/>
    <property type="evidence" value="ECO:0007669"/>
    <property type="project" value="UniProtKB-SubCell"/>
</dbReference>
<sequence length="317" mass="36293">MKLFALKSIVSLIALARFSFQESVPAVLGSHKLAAGLLEYQVQYDNSNVLSQDSFVNVAEKMISRHRSDAYLFVNIPGLTVSDFAQYHTQLESLEKVLKLSSTALRFEDVEVERTWEDVFDKLISFAEEEWDITDRIEVRDNHMESFQRYIDWRPRTIRIDFDEIPSENKGEYFGYCDQVLRHVLGQLPTADNTIILTSLVSQNNTAVAPAGSHEATGLTRIFPDVFEDPQKKADIEKNAQKVQKRHVLNAPKPRFTGMEDTYLSVFDTDFLDQNCTIIELIVLSPLAYAILQLATRGLAWRSSQTRRKVPEQKKNQ</sequence>
<gene>
    <name evidence="11" type="ORF">LAME_0D02278G</name>
</gene>
<proteinExistence type="inferred from homology"/>
<dbReference type="AlphaFoldDB" id="A0A1G4J741"/>
<feature type="chain" id="PRO_5009235958" description="Protein BIG1" evidence="10">
    <location>
        <begin position="22"/>
        <end position="317"/>
    </location>
</feature>
<keyword evidence="4" id="KW-0812">Transmembrane</keyword>
<protein>
    <recommendedName>
        <fullName evidence="3">Protein BIG1</fullName>
    </recommendedName>
</protein>
<keyword evidence="7" id="KW-1133">Transmembrane helix</keyword>
<evidence type="ECO:0000256" key="7">
    <source>
        <dbReference type="ARBA" id="ARBA00022989"/>
    </source>
</evidence>
<dbReference type="InterPro" id="IPR037654">
    <property type="entry name" value="Big1"/>
</dbReference>
<keyword evidence="8" id="KW-0472">Membrane</keyword>
<keyword evidence="12" id="KW-1185">Reference proteome</keyword>
<keyword evidence="6" id="KW-0256">Endoplasmic reticulum</keyword>
<keyword evidence="5 10" id="KW-0732">Signal</keyword>
<evidence type="ECO:0000313" key="12">
    <source>
        <dbReference type="Proteomes" id="UP000191144"/>
    </source>
</evidence>
<feature type="signal peptide" evidence="10">
    <location>
        <begin position="1"/>
        <end position="21"/>
    </location>
</feature>
<evidence type="ECO:0000256" key="1">
    <source>
        <dbReference type="ARBA" id="ARBA00004115"/>
    </source>
</evidence>
<evidence type="ECO:0000256" key="3">
    <source>
        <dbReference type="ARBA" id="ARBA00022089"/>
    </source>
</evidence>
<dbReference type="PANTHER" id="PTHR28285:SF1">
    <property type="entry name" value="PROTEIN BIG1"/>
    <property type="match status" value="1"/>
</dbReference>
<dbReference type="PANTHER" id="PTHR28285">
    <property type="entry name" value="PROTEIN BIG1"/>
    <property type="match status" value="1"/>
</dbReference>
<name>A0A1G4J741_9SACH</name>
<evidence type="ECO:0000256" key="8">
    <source>
        <dbReference type="ARBA" id="ARBA00023136"/>
    </source>
</evidence>
<evidence type="ECO:0000256" key="10">
    <source>
        <dbReference type="SAM" id="SignalP"/>
    </source>
</evidence>
<dbReference type="GO" id="GO:0009272">
    <property type="term" value="P:fungal-type cell wall biogenesis"/>
    <property type="evidence" value="ECO:0007669"/>
    <property type="project" value="TreeGrafter"/>
</dbReference>
<dbReference type="OrthoDB" id="9985059at2759"/>
<organism evidence="11 12">
    <name type="scientific">Lachancea meyersii CBS 8951</name>
    <dbReference type="NCBI Taxonomy" id="1266667"/>
    <lineage>
        <taxon>Eukaryota</taxon>
        <taxon>Fungi</taxon>
        <taxon>Dikarya</taxon>
        <taxon>Ascomycota</taxon>
        <taxon>Saccharomycotina</taxon>
        <taxon>Saccharomycetes</taxon>
        <taxon>Saccharomycetales</taxon>
        <taxon>Saccharomycetaceae</taxon>
        <taxon>Lachancea</taxon>
    </lineage>
</organism>
<reference evidence="12" key="1">
    <citation type="submission" date="2016-03" db="EMBL/GenBank/DDBJ databases">
        <authorList>
            <person name="Devillers Hugo."/>
        </authorList>
    </citation>
    <scope>NUCLEOTIDE SEQUENCE [LARGE SCALE GENOMIC DNA]</scope>
</reference>